<organism evidence="1 2">
    <name type="scientific">Caerostris extrusa</name>
    <name type="common">Bark spider</name>
    <name type="synonym">Caerostris bankana</name>
    <dbReference type="NCBI Taxonomy" id="172846"/>
    <lineage>
        <taxon>Eukaryota</taxon>
        <taxon>Metazoa</taxon>
        <taxon>Ecdysozoa</taxon>
        <taxon>Arthropoda</taxon>
        <taxon>Chelicerata</taxon>
        <taxon>Arachnida</taxon>
        <taxon>Araneae</taxon>
        <taxon>Araneomorphae</taxon>
        <taxon>Entelegynae</taxon>
        <taxon>Araneoidea</taxon>
        <taxon>Araneidae</taxon>
        <taxon>Caerostris</taxon>
    </lineage>
</organism>
<sequence>HSEKNKKSHQAISRACDVKCISQEDYRCAGITPAWSPFSASSSAYKDLRNHAAISGHDASYLLTSQPYLSNLQYLRNVHVNAFLTGREKNECLSGRFLQAELAHIRLACSREKAGNPSSCTLRD</sequence>
<dbReference type="Proteomes" id="UP001054945">
    <property type="component" value="Unassembled WGS sequence"/>
</dbReference>
<proteinExistence type="predicted"/>
<gene>
    <name evidence="1" type="ORF">CEXT_325711</name>
</gene>
<name>A0AAV4M7C4_CAEEX</name>
<reference evidence="1 2" key="1">
    <citation type="submission" date="2021-06" db="EMBL/GenBank/DDBJ databases">
        <title>Caerostris extrusa draft genome.</title>
        <authorList>
            <person name="Kono N."/>
            <person name="Arakawa K."/>
        </authorList>
    </citation>
    <scope>NUCLEOTIDE SEQUENCE [LARGE SCALE GENOMIC DNA]</scope>
</reference>
<accession>A0AAV4M7C4</accession>
<evidence type="ECO:0000313" key="2">
    <source>
        <dbReference type="Proteomes" id="UP001054945"/>
    </source>
</evidence>
<feature type="non-terminal residue" evidence="1">
    <location>
        <position position="1"/>
    </location>
</feature>
<evidence type="ECO:0000313" key="1">
    <source>
        <dbReference type="EMBL" id="GIX68293.1"/>
    </source>
</evidence>
<dbReference type="EMBL" id="BPLR01001949">
    <property type="protein sequence ID" value="GIX68293.1"/>
    <property type="molecule type" value="Genomic_DNA"/>
</dbReference>
<keyword evidence="2" id="KW-1185">Reference proteome</keyword>
<dbReference type="AlphaFoldDB" id="A0AAV4M7C4"/>
<comment type="caution">
    <text evidence="1">The sequence shown here is derived from an EMBL/GenBank/DDBJ whole genome shotgun (WGS) entry which is preliminary data.</text>
</comment>
<protein>
    <submittedName>
        <fullName evidence="1">Uncharacterized protein</fullName>
    </submittedName>
</protein>